<evidence type="ECO:0000256" key="2">
    <source>
        <dbReference type="ARBA" id="ARBA00022598"/>
    </source>
</evidence>
<dbReference type="GO" id="GO:0005524">
    <property type="term" value="F:ATP binding"/>
    <property type="evidence" value="ECO:0007669"/>
    <property type="project" value="InterPro"/>
</dbReference>
<dbReference type="Proteomes" id="UP000445000">
    <property type="component" value="Unassembled WGS sequence"/>
</dbReference>
<comment type="similarity">
    <text evidence="1">Belongs to the ATP-dependent DNA ligase family.</text>
</comment>
<dbReference type="InterPro" id="IPR050191">
    <property type="entry name" value="ATP-dep_DNA_ligase"/>
</dbReference>
<organism evidence="6 7">
    <name type="scientific">Steroidobacter agaridevorans</name>
    <dbReference type="NCBI Taxonomy" id="2695856"/>
    <lineage>
        <taxon>Bacteria</taxon>
        <taxon>Pseudomonadati</taxon>
        <taxon>Pseudomonadota</taxon>
        <taxon>Gammaproteobacteria</taxon>
        <taxon>Steroidobacterales</taxon>
        <taxon>Steroidobacteraceae</taxon>
        <taxon>Steroidobacter</taxon>
    </lineage>
</organism>
<keyword evidence="7" id="KW-1185">Reference proteome</keyword>
<protein>
    <recommendedName>
        <fullName evidence="5">ATP-dependent DNA ligase family profile domain-containing protein</fullName>
    </recommendedName>
</protein>
<dbReference type="PROSITE" id="PS50160">
    <property type="entry name" value="DNA_LIGASE_A3"/>
    <property type="match status" value="1"/>
</dbReference>
<dbReference type="GO" id="GO:0006281">
    <property type="term" value="P:DNA repair"/>
    <property type="evidence" value="ECO:0007669"/>
    <property type="project" value="InterPro"/>
</dbReference>
<evidence type="ECO:0000259" key="5">
    <source>
        <dbReference type="PROSITE" id="PS50160"/>
    </source>
</evidence>
<dbReference type="PANTHER" id="PTHR45674:SF4">
    <property type="entry name" value="DNA LIGASE 1"/>
    <property type="match status" value="1"/>
</dbReference>
<dbReference type="Gene3D" id="2.40.50.140">
    <property type="entry name" value="Nucleic acid-binding proteins"/>
    <property type="match status" value="1"/>
</dbReference>
<evidence type="ECO:0000313" key="6">
    <source>
        <dbReference type="EMBL" id="GFE82461.1"/>
    </source>
</evidence>
<dbReference type="Gene3D" id="3.30.1490.70">
    <property type="match status" value="1"/>
</dbReference>
<dbReference type="PANTHER" id="PTHR45674">
    <property type="entry name" value="DNA LIGASE 1/3 FAMILY MEMBER"/>
    <property type="match status" value="1"/>
</dbReference>
<keyword evidence="2" id="KW-0436">Ligase</keyword>
<dbReference type="InterPro" id="IPR012340">
    <property type="entry name" value="NA-bd_OB-fold"/>
</dbReference>
<gene>
    <name evidence="6" type="ORF">GCM10011487_44610</name>
</gene>
<feature type="region of interest" description="Disordered" evidence="4">
    <location>
        <begin position="1"/>
        <end position="29"/>
    </location>
</feature>
<comment type="catalytic activity">
    <reaction evidence="3">
        <text>ATP + (deoxyribonucleotide)n-3'-hydroxyl + 5'-phospho-(deoxyribonucleotide)m = (deoxyribonucleotide)n+m + AMP + diphosphate.</text>
        <dbReference type="EC" id="6.5.1.1"/>
    </reaction>
</comment>
<sequence length="281" mass="31506">MNQGRQNGMSRKHKAWKIPRGAKKSPMPGFIEPCNPKVGPIPTAEGWDYELKLDGYRLQAHVKPGQVTLYTRRGHDWTAKFPSIVSGLQTLLHHTPAVLDGELTAPDSQGRPNFSALQTAIHEDRSGALVFYAYDLLYLQQHDLRNLTLRARRAALGDLIGKGNEHIRISENLHSDGATLFDAACRMELEGIVSKRSDAPYRSGDQDSWIKTKCQKSDNFPIIAFVEKLGARPRRVASLYLGRRKAGKLLYAGKAQTGFRHEDLYFLRECLDPHIIPASPL</sequence>
<dbReference type="Pfam" id="PF01068">
    <property type="entry name" value="DNA_ligase_A_M"/>
    <property type="match status" value="1"/>
</dbReference>
<feature type="domain" description="ATP-dependent DNA ligase family profile" evidence="5">
    <location>
        <begin position="122"/>
        <end position="248"/>
    </location>
</feature>
<dbReference type="SUPFAM" id="SSF56091">
    <property type="entry name" value="DNA ligase/mRNA capping enzyme, catalytic domain"/>
    <property type="match status" value="1"/>
</dbReference>
<feature type="compositionally biased region" description="Basic residues" evidence="4">
    <location>
        <begin position="10"/>
        <end position="23"/>
    </location>
</feature>
<proteinExistence type="inferred from homology"/>
<evidence type="ECO:0000256" key="4">
    <source>
        <dbReference type="SAM" id="MobiDB-lite"/>
    </source>
</evidence>
<evidence type="ECO:0000256" key="3">
    <source>
        <dbReference type="ARBA" id="ARBA00034003"/>
    </source>
</evidence>
<dbReference type="GO" id="GO:0003910">
    <property type="term" value="F:DNA ligase (ATP) activity"/>
    <property type="evidence" value="ECO:0007669"/>
    <property type="project" value="UniProtKB-EC"/>
</dbReference>
<name>A0A829YI05_9GAMM</name>
<dbReference type="EMBL" id="BLJN01000004">
    <property type="protein sequence ID" value="GFE82461.1"/>
    <property type="molecule type" value="Genomic_DNA"/>
</dbReference>
<dbReference type="Gene3D" id="3.30.470.30">
    <property type="entry name" value="DNA ligase/mRNA capping enzyme"/>
    <property type="match status" value="1"/>
</dbReference>
<reference evidence="7" key="1">
    <citation type="submission" date="2020-01" db="EMBL/GenBank/DDBJ databases">
        <title>'Steroidobacter agaridevorans' sp. nov., agar-degrading bacteria isolated from rhizosphere soils.</title>
        <authorList>
            <person name="Ikenaga M."/>
            <person name="Kataoka M."/>
            <person name="Murouchi A."/>
            <person name="Katsuragi S."/>
            <person name="Sakai M."/>
        </authorList>
    </citation>
    <scope>NUCLEOTIDE SEQUENCE [LARGE SCALE GENOMIC DNA]</scope>
    <source>
        <strain evidence="7">YU21-B</strain>
    </source>
</reference>
<dbReference type="GO" id="GO:0006310">
    <property type="term" value="P:DNA recombination"/>
    <property type="evidence" value="ECO:0007669"/>
    <property type="project" value="InterPro"/>
</dbReference>
<evidence type="ECO:0000313" key="7">
    <source>
        <dbReference type="Proteomes" id="UP000445000"/>
    </source>
</evidence>
<dbReference type="InterPro" id="IPR012310">
    <property type="entry name" value="DNA_ligase_ATP-dep_cent"/>
</dbReference>
<accession>A0A829YI05</accession>
<evidence type="ECO:0000256" key="1">
    <source>
        <dbReference type="ARBA" id="ARBA00007572"/>
    </source>
</evidence>
<dbReference type="CDD" id="cd07906">
    <property type="entry name" value="Adenylation_DNA_ligase_LigD_LigC"/>
    <property type="match status" value="1"/>
</dbReference>
<dbReference type="AlphaFoldDB" id="A0A829YI05"/>
<comment type="caution">
    <text evidence="6">The sequence shown here is derived from an EMBL/GenBank/DDBJ whole genome shotgun (WGS) entry which is preliminary data.</text>
</comment>